<dbReference type="Gene3D" id="3.80.30.20">
    <property type="entry name" value="tm_1862 like domain"/>
    <property type="match status" value="1"/>
</dbReference>
<dbReference type="SUPFAM" id="SSF102114">
    <property type="entry name" value="Radical SAM enzymes"/>
    <property type="match status" value="1"/>
</dbReference>
<comment type="cofactor">
    <cofactor evidence="1">
        <name>[4Fe-4S] cluster</name>
        <dbReference type="ChEBI" id="CHEBI:49883"/>
    </cofactor>
</comment>
<dbReference type="SMART" id="SM00729">
    <property type="entry name" value="Elp3"/>
    <property type="match status" value="1"/>
</dbReference>
<dbReference type="PROSITE" id="PS51332">
    <property type="entry name" value="B12_BINDING"/>
    <property type="match status" value="1"/>
</dbReference>
<evidence type="ECO:0000259" key="6">
    <source>
        <dbReference type="PROSITE" id="PS51332"/>
    </source>
</evidence>
<gene>
    <name evidence="8" type="ORF">HY730_09160</name>
</gene>
<dbReference type="InterPro" id="IPR007197">
    <property type="entry name" value="rSAM"/>
</dbReference>
<dbReference type="InterPro" id="IPR058240">
    <property type="entry name" value="rSAM_sf"/>
</dbReference>
<dbReference type="EMBL" id="JACQWF010000400">
    <property type="protein sequence ID" value="MBI4596523.1"/>
    <property type="molecule type" value="Genomic_DNA"/>
</dbReference>
<organism evidence="8 9">
    <name type="scientific">Tectimicrobiota bacterium</name>
    <dbReference type="NCBI Taxonomy" id="2528274"/>
    <lineage>
        <taxon>Bacteria</taxon>
        <taxon>Pseudomonadati</taxon>
        <taxon>Nitrospinota/Tectimicrobiota group</taxon>
        <taxon>Candidatus Tectimicrobiota</taxon>
    </lineage>
</organism>
<keyword evidence="5" id="KW-0411">Iron-sulfur</keyword>
<dbReference type="SFLD" id="SFLDG01082">
    <property type="entry name" value="B12-binding_domain_containing"/>
    <property type="match status" value="1"/>
</dbReference>
<keyword evidence="4" id="KW-0408">Iron</keyword>
<dbReference type="Pfam" id="PF04055">
    <property type="entry name" value="Radical_SAM"/>
    <property type="match status" value="1"/>
</dbReference>
<dbReference type="PANTHER" id="PTHR43409">
    <property type="entry name" value="ANAEROBIC MAGNESIUM-PROTOPORPHYRIN IX MONOMETHYL ESTER CYCLASE-RELATED"/>
    <property type="match status" value="1"/>
</dbReference>
<keyword evidence="3" id="KW-0479">Metal-binding</keyword>
<name>A0A933GMA4_UNCTE</name>
<protein>
    <submittedName>
        <fullName evidence="8">Radical SAM protein</fullName>
    </submittedName>
</protein>
<dbReference type="InterPro" id="IPR006638">
    <property type="entry name" value="Elp3/MiaA/NifB-like_rSAM"/>
</dbReference>
<dbReference type="InterPro" id="IPR023404">
    <property type="entry name" value="rSAM_horseshoe"/>
</dbReference>
<evidence type="ECO:0000256" key="3">
    <source>
        <dbReference type="ARBA" id="ARBA00022723"/>
    </source>
</evidence>
<proteinExistence type="predicted"/>
<dbReference type="PANTHER" id="PTHR43409:SF16">
    <property type="entry name" value="SLR0320 PROTEIN"/>
    <property type="match status" value="1"/>
</dbReference>
<dbReference type="GO" id="GO:0046872">
    <property type="term" value="F:metal ion binding"/>
    <property type="evidence" value="ECO:0007669"/>
    <property type="project" value="UniProtKB-KW"/>
</dbReference>
<dbReference type="PROSITE" id="PS51918">
    <property type="entry name" value="RADICAL_SAM"/>
    <property type="match status" value="1"/>
</dbReference>
<dbReference type="SFLD" id="SFLDS00029">
    <property type="entry name" value="Radical_SAM"/>
    <property type="match status" value="1"/>
</dbReference>
<evidence type="ECO:0000256" key="2">
    <source>
        <dbReference type="ARBA" id="ARBA00022691"/>
    </source>
</evidence>
<feature type="domain" description="Radical SAM core" evidence="7">
    <location>
        <begin position="184"/>
        <end position="402"/>
    </location>
</feature>
<dbReference type="GO" id="GO:0051539">
    <property type="term" value="F:4 iron, 4 sulfur cluster binding"/>
    <property type="evidence" value="ECO:0007669"/>
    <property type="project" value="UniProtKB-KW"/>
</dbReference>
<dbReference type="InterPro" id="IPR034466">
    <property type="entry name" value="Methyltransferase_Class_B"/>
</dbReference>
<accession>A0A933GMA4</accession>
<dbReference type="GO" id="GO:0031419">
    <property type="term" value="F:cobalamin binding"/>
    <property type="evidence" value="ECO:0007669"/>
    <property type="project" value="InterPro"/>
</dbReference>
<evidence type="ECO:0000256" key="4">
    <source>
        <dbReference type="ARBA" id="ARBA00023004"/>
    </source>
</evidence>
<comment type="caution">
    <text evidence="8">The sequence shown here is derived from an EMBL/GenBank/DDBJ whole genome shotgun (WGS) entry which is preliminary data.</text>
</comment>
<dbReference type="AlphaFoldDB" id="A0A933GMA4"/>
<dbReference type="InterPro" id="IPR051198">
    <property type="entry name" value="BchE-like"/>
</dbReference>
<dbReference type="InterPro" id="IPR006158">
    <property type="entry name" value="Cobalamin-bd"/>
</dbReference>
<evidence type="ECO:0000313" key="9">
    <source>
        <dbReference type="Proteomes" id="UP000772181"/>
    </source>
</evidence>
<dbReference type="CDD" id="cd01335">
    <property type="entry name" value="Radical_SAM"/>
    <property type="match status" value="1"/>
</dbReference>
<dbReference type="SFLD" id="SFLDG01123">
    <property type="entry name" value="methyltransferase_(Class_B)"/>
    <property type="match status" value="1"/>
</dbReference>
<evidence type="ECO:0000256" key="1">
    <source>
        <dbReference type="ARBA" id="ARBA00001966"/>
    </source>
</evidence>
<dbReference type="Proteomes" id="UP000772181">
    <property type="component" value="Unassembled WGS sequence"/>
</dbReference>
<keyword evidence="2" id="KW-0949">S-adenosyl-L-methionine</keyword>
<dbReference type="GO" id="GO:0005829">
    <property type="term" value="C:cytosol"/>
    <property type="evidence" value="ECO:0007669"/>
    <property type="project" value="TreeGrafter"/>
</dbReference>
<feature type="domain" description="B12-binding" evidence="6">
    <location>
        <begin position="1"/>
        <end position="144"/>
    </location>
</feature>
<dbReference type="Pfam" id="PF02310">
    <property type="entry name" value="B12-binding"/>
    <property type="match status" value="1"/>
</dbReference>
<reference evidence="8" key="1">
    <citation type="submission" date="2020-07" db="EMBL/GenBank/DDBJ databases">
        <title>Huge and variable diversity of episymbiotic CPR bacteria and DPANN archaea in groundwater ecosystems.</title>
        <authorList>
            <person name="He C.Y."/>
            <person name="Keren R."/>
            <person name="Whittaker M."/>
            <person name="Farag I.F."/>
            <person name="Doudna J."/>
            <person name="Cate J.H.D."/>
            <person name="Banfield J.F."/>
        </authorList>
    </citation>
    <scope>NUCLEOTIDE SEQUENCE</scope>
    <source>
        <strain evidence="8">NC_groundwater_1482_Ag_S-0.65um_47_24</strain>
    </source>
</reference>
<dbReference type="Gene3D" id="3.40.50.280">
    <property type="entry name" value="Cobalamin-binding domain"/>
    <property type="match status" value="1"/>
</dbReference>
<evidence type="ECO:0000256" key="5">
    <source>
        <dbReference type="ARBA" id="ARBA00023014"/>
    </source>
</evidence>
<evidence type="ECO:0000259" key="7">
    <source>
        <dbReference type="PROSITE" id="PS51918"/>
    </source>
</evidence>
<evidence type="ECO:0000313" key="8">
    <source>
        <dbReference type="EMBL" id="MBI4596523.1"/>
    </source>
</evidence>
<sequence length="424" mass="47386">MDILLVAVNRSREIMPCMPVGIACLLPLLKKHTVKVMDLFWESQPEEALRKTIQQSQPHLVGFSIRNIDNQLWSRPEYYLPQVKRYIEVVKKEAPIPVVVGGAGYSIFPHAALDYVGADWGIAGDGELSFPQLLETIESDGNPAGIPGLIAPGTAGRRSALARIKDYGQIPLPEWNVLRVQDYLEQKGSLSLLSKRGCSYNCLYCDVPAREGYQARGKNPQRLVDEMELAFHMGVAEVFIADNIFNYPQDYARAVAEEILRRNIKIKWSATLHPLGIDGEDMRILRRSGLRFASLGPDTGSPEMLKRLQKGFSLEEVWHLIGLLKENGIGFFLSILLGGPGETHSTVEESLRFASKAEAAFTTFRLGIRITPLTGLSQIALQEGVLKPTDNLMIPHFYMNKNIQDWVGDYLRANFSGNPRVLIQ</sequence>
<dbReference type="GO" id="GO:0003824">
    <property type="term" value="F:catalytic activity"/>
    <property type="evidence" value="ECO:0007669"/>
    <property type="project" value="InterPro"/>
</dbReference>